<accession>A0A2P5EPT7</accession>
<name>A0A2P5EPT7_TREOI</name>
<evidence type="ECO:0000313" key="2">
    <source>
        <dbReference type="Proteomes" id="UP000237000"/>
    </source>
</evidence>
<proteinExistence type="predicted"/>
<organism evidence="1 2">
    <name type="scientific">Trema orientale</name>
    <name type="common">Charcoal tree</name>
    <name type="synonym">Celtis orientalis</name>
    <dbReference type="NCBI Taxonomy" id="63057"/>
    <lineage>
        <taxon>Eukaryota</taxon>
        <taxon>Viridiplantae</taxon>
        <taxon>Streptophyta</taxon>
        <taxon>Embryophyta</taxon>
        <taxon>Tracheophyta</taxon>
        <taxon>Spermatophyta</taxon>
        <taxon>Magnoliopsida</taxon>
        <taxon>eudicotyledons</taxon>
        <taxon>Gunneridae</taxon>
        <taxon>Pentapetalae</taxon>
        <taxon>rosids</taxon>
        <taxon>fabids</taxon>
        <taxon>Rosales</taxon>
        <taxon>Cannabaceae</taxon>
        <taxon>Trema</taxon>
    </lineage>
</organism>
<sequence>MENWSDLSHTPHPIYPILEAELGSPGRVIVRHDPCGLVSYEELECPTKAGTRTLEGLSYSGKWKTLMHQVQPAPTGTRTLDLIEARPPSRHVTTKPPLPMVGVLTFG</sequence>
<gene>
    <name evidence="1" type="ORF">TorRG33x02_167410</name>
</gene>
<dbReference type="OrthoDB" id="10528892at2759"/>
<comment type="caution">
    <text evidence="1">The sequence shown here is derived from an EMBL/GenBank/DDBJ whole genome shotgun (WGS) entry which is preliminary data.</text>
</comment>
<dbReference type="Proteomes" id="UP000237000">
    <property type="component" value="Unassembled WGS sequence"/>
</dbReference>
<reference evidence="2" key="1">
    <citation type="submission" date="2016-06" db="EMBL/GenBank/DDBJ databases">
        <title>Parallel loss of symbiosis genes in relatives of nitrogen-fixing non-legume Parasponia.</title>
        <authorList>
            <person name="Van Velzen R."/>
            <person name="Holmer R."/>
            <person name="Bu F."/>
            <person name="Rutten L."/>
            <person name="Van Zeijl A."/>
            <person name="Liu W."/>
            <person name="Santuari L."/>
            <person name="Cao Q."/>
            <person name="Sharma T."/>
            <person name="Shen D."/>
            <person name="Roswanjaya Y."/>
            <person name="Wardhani T."/>
            <person name="Kalhor M.S."/>
            <person name="Jansen J."/>
            <person name="Van den Hoogen J."/>
            <person name="Gungor B."/>
            <person name="Hartog M."/>
            <person name="Hontelez J."/>
            <person name="Verver J."/>
            <person name="Yang W.-C."/>
            <person name="Schijlen E."/>
            <person name="Repin R."/>
            <person name="Schilthuizen M."/>
            <person name="Schranz E."/>
            <person name="Heidstra R."/>
            <person name="Miyata K."/>
            <person name="Fedorova E."/>
            <person name="Kohlen W."/>
            <person name="Bisseling T."/>
            <person name="Smit S."/>
            <person name="Geurts R."/>
        </authorList>
    </citation>
    <scope>NUCLEOTIDE SEQUENCE [LARGE SCALE GENOMIC DNA]</scope>
    <source>
        <strain evidence="2">cv. RG33-2</strain>
    </source>
</reference>
<dbReference type="EMBL" id="JXTC01000116">
    <property type="protein sequence ID" value="PON87563.1"/>
    <property type="molecule type" value="Genomic_DNA"/>
</dbReference>
<keyword evidence="2" id="KW-1185">Reference proteome</keyword>
<dbReference type="AlphaFoldDB" id="A0A2P5EPT7"/>
<dbReference type="InParanoid" id="A0A2P5EPT7"/>
<evidence type="ECO:0000313" key="1">
    <source>
        <dbReference type="EMBL" id="PON87563.1"/>
    </source>
</evidence>
<protein>
    <submittedName>
        <fullName evidence="1">Uncharacterized protein</fullName>
    </submittedName>
</protein>